<evidence type="ECO:0000313" key="2">
    <source>
        <dbReference type="EMBL" id="KFI83520.1"/>
    </source>
</evidence>
<proteinExistence type="predicted"/>
<accession>A0A7V8HQS3</accession>
<reference evidence="2 3" key="1">
    <citation type="submission" date="2014-03" db="EMBL/GenBank/DDBJ databases">
        <title>Genomics of Bifidobacteria.</title>
        <authorList>
            <person name="Ventura M."/>
            <person name="Milani C."/>
            <person name="Lugli G.A."/>
        </authorList>
    </citation>
    <scope>NUCLEOTIDE SEQUENCE [LARGE SCALE GENOMIC DNA]</scope>
    <source>
        <strain evidence="2 3">LMG 21816</strain>
    </source>
</reference>
<dbReference type="Proteomes" id="UP000029109">
    <property type="component" value="Unassembled WGS sequence"/>
</dbReference>
<dbReference type="EMBL" id="JGZJ01000006">
    <property type="protein sequence ID" value="KFI83520.1"/>
    <property type="molecule type" value="Genomic_DNA"/>
</dbReference>
<comment type="caution">
    <text evidence="2">The sequence shown here is derived from an EMBL/GenBank/DDBJ whole genome shotgun (WGS) entry which is preliminary data.</text>
</comment>
<feature type="compositionally biased region" description="Basic and acidic residues" evidence="1">
    <location>
        <begin position="1"/>
        <end position="17"/>
    </location>
</feature>
<sequence length="77" mass="9064">MTQVHERTPHPHSDHGKTPGIRLPHHGCRHFPNTLNQLNRDTTDPCVNQRIHVFYDFIVIHMREQRTPFNDQQFASG</sequence>
<dbReference type="AlphaFoldDB" id="A0A7V8HQS3"/>
<protein>
    <submittedName>
        <fullName evidence="2">Uncharacterized protein</fullName>
    </submittedName>
</protein>
<organism evidence="2 3">
    <name type="scientific">Bifidobacterium pullorum</name>
    <dbReference type="NCBI Taxonomy" id="78448"/>
    <lineage>
        <taxon>Bacteria</taxon>
        <taxon>Bacillati</taxon>
        <taxon>Actinomycetota</taxon>
        <taxon>Actinomycetes</taxon>
        <taxon>Bifidobacteriales</taxon>
        <taxon>Bifidobacteriaceae</taxon>
        <taxon>Bifidobacterium</taxon>
    </lineage>
</organism>
<name>A0A7V8HQS3_9BIFI</name>
<evidence type="ECO:0000256" key="1">
    <source>
        <dbReference type="SAM" id="MobiDB-lite"/>
    </source>
</evidence>
<gene>
    <name evidence="2" type="ORF">BPULL_1704</name>
</gene>
<evidence type="ECO:0000313" key="3">
    <source>
        <dbReference type="Proteomes" id="UP000029109"/>
    </source>
</evidence>
<feature type="region of interest" description="Disordered" evidence="1">
    <location>
        <begin position="1"/>
        <end position="23"/>
    </location>
</feature>